<keyword evidence="4" id="KW-1185">Reference proteome</keyword>
<dbReference type="InterPro" id="IPR027417">
    <property type="entry name" value="P-loop_NTPase"/>
</dbReference>
<dbReference type="SMART" id="SM00382">
    <property type="entry name" value="AAA"/>
    <property type="match status" value="2"/>
</dbReference>
<evidence type="ECO:0000313" key="4">
    <source>
        <dbReference type="Proteomes" id="UP001165160"/>
    </source>
</evidence>
<dbReference type="InterPro" id="IPR025723">
    <property type="entry name" value="ArsA/GET3_ATPase-like"/>
</dbReference>
<evidence type="ECO:0000256" key="1">
    <source>
        <dbReference type="SAM" id="Phobius"/>
    </source>
</evidence>
<feature type="transmembrane region" description="Helical" evidence="1">
    <location>
        <begin position="44"/>
        <end position="65"/>
    </location>
</feature>
<dbReference type="EMBL" id="BRXX01000107">
    <property type="protein sequence ID" value="GMH90568.1"/>
    <property type="molecule type" value="Genomic_DNA"/>
</dbReference>
<dbReference type="NCBIfam" id="TIGR00345">
    <property type="entry name" value="GET3_arsA_TRC40"/>
    <property type="match status" value="2"/>
</dbReference>
<feature type="domain" description="AAA+ ATPase" evidence="2">
    <location>
        <begin position="462"/>
        <end position="629"/>
    </location>
</feature>
<name>A0A9W7EUQ6_9STRA</name>
<dbReference type="GO" id="GO:0043529">
    <property type="term" value="C:GET complex"/>
    <property type="evidence" value="ECO:0007669"/>
    <property type="project" value="TreeGrafter"/>
</dbReference>
<dbReference type="InterPro" id="IPR003593">
    <property type="entry name" value="AAA+_ATPase"/>
</dbReference>
<dbReference type="SUPFAM" id="SSF52540">
    <property type="entry name" value="P-loop containing nucleoside triphosphate hydrolases"/>
    <property type="match status" value="2"/>
</dbReference>
<organism evidence="3 4">
    <name type="scientific">Triparma verrucosa</name>
    <dbReference type="NCBI Taxonomy" id="1606542"/>
    <lineage>
        <taxon>Eukaryota</taxon>
        <taxon>Sar</taxon>
        <taxon>Stramenopiles</taxon>
        <taxon>Ochrophyta</taxon>
        <taxon>Bolidophyceae</taxon>
        <taxon>Parmales</taxon>
        <taxon>Triparmaceae</taxon>
        <taxon>Triparma</taxon>
    </lineage>
</organism>
<dbReference type="Gene3D" id="3.40.50.300">
    <property type="entry name" value="P-loop containing nucleotide triphosphate hydrolases"/>
    <property type="match status" value="2"/>
</dbReference>
<dbReference type="Proteomes" id="UP001165160">
    <property type="component" value="Unassembled WGS sequence"/>
</dbReference>
<dbReference type="GO" id="GO:0071816">
    <property type="term" value="P:tail-anchored membrane protein insertion into ER membrane"/>
    <property type="evidence" value="ECO:0007669"/>
    <property type="project" value="TreeGrafter"/>
</dbReference>
<keyword evidence="1" id="KW-0812">Transmembrane</keyword>
<comment type="caution">
    <text evidence="3">The sequence shown here is derived from an EMBL/GenBank/DDBJ whole genome shotgun (WGS) entry which is preliminary data.</text>
</comment>
<dbReference type="PANTHER" id="PTHR10803">
    <property type="entry name" value="ARSENICAL PUMP-DRIVING ATPASE ARSENITE-TRANSLOCATING ATPASE"/>
    <property type="match status" value="1"/>
</dbReference>
<dbReference type="GO" id="GO:0005524">
    <property type="term" value="F:ATP binding"/>
    <property type="evidence" value="ECO:0007669"/>
    <property type="project" value="InterPro"/>
</dbReference>
<dbReference type="InterPro" id="IPR016300">
    <property type="entry name" value="ATPase_ArsA/GET3"/>
</dbReference>
<proteinExistence type="predicted"/>
<evidence type="ECO:0000259" key="2">
    <source>
        <dbReference type="SMART" id="SM00382"/>
    </source>
</evidence>
<sequence>MPMPCMPPNLSLPDEASTLARSAFHLSLRFVSVPLSKSKSHRNFLPIVICLLTIFIQGVTPFLIIPQTPPDNMRHNIRHKINAVGQLGAILPQGNGGDDGTPETLFLTGKGGVGKTTTSCSLSLLLSSRNPSKNVLLVSTDPAHSIHDCLMLPKPVSPVLEQFKDNMYITELDVRSSPLNKLTSSNIKSALDLNKITDTLGIDSSILQTFGVDSILSDISEILTSEDGSGTSGLFPPGSDELLALLSLSNYLTPSGEPFDYIVVDTAPSGHTIRMLNGPKFIDTSLGKLLMFKGKVNGIMEKITAFTGAKEKGKDEGVTLDTLLEDIDDIQLKLRKFISDVDSGKNKFAVVSIPTKLSYEESVRVVRDLNLVSSKGRVTDIVVNQVLGDGSAEVFWDRKVKSNKKQIDVLKKEINGQANVISVPYIDTEITGGAGLSYLGNMHFEESSFSDDFFEGPGENDQTRVTVFGGKGGVGKTTTSSTVAIKLMKLGHKVAIISTDPAHSLGDAFSVKLNGEGVDLTGEIYDNTSDGTLKGYEIDPEAAVSEFKELINNLSVPDSMGGVNMNDLTSILDTLPPGADEVIALSKIIDLVKKGGYTRVILDTAPTGHTVKMLTFPRYIDDVIEKVVRVTDRLKSTAMMVNKNIKEEDIEAAKVKLLGFQLKMFELDELFGDPEKSEFVIVTIATEMAVKESVRLFEELKNGEVRVKVENVVVNQVAVEGGESGMDRIRGGQKKILDKFDEFAKEEGIDITRVALTDEEPKSEYGLRSLWPSYEVEVGINNN</sequence>
<dbReference type="PANTHER" id="PTHR10803:SF0">
    <property type="entry name" value="ATPASE GET3B"/>
    <property type="match status" value="1"/>
</dbReference>
<dbReference type="GO" id="GO:0016887">
    <property type="term" value="F:ATP hydrolysis activity"/>
    <property type="evidence" value="ECO:0007669"/>
    <property type="project" value="InterPro"/>
</dbReference>
<evidence type="ECO:0000313" key="3">
    <source>
        <dbReference type="EMBL" id="GMH90568.1"/>
    </source>
</evidence>
<keyword evidence="1" id="KW-0472">Membrane</keyword>
<dbReference type="Pfam" id="PF02374">
    <property type="entry name" value="ArsA_ATPase"/>
    <property type="match status" value="2"/>
</dbReference>
<gene>
    <name evidence="3" type="ORF">TrVE_jg11308</name>
</gene>
<keyword evidence="1" id="KW-1133">Transmembrane helix</keyword>
<accession>A0A9W7EUQ6</accession>
<reference evidence="4" key="1">
    <citation type="journal article" date="2023" name="Commun. Biol.">
        <title>Genome analysis of Parmales, the sister group of diatoms, reveals the evolutionary specialization of diatoms from phago-mixotrophs to photoautotrophs.</title>
        <authorList>
            <person name="Ban H."/>
            <person name="Sato S."/>
            <person name="Yoshikawa S."/>
            <person name="Yamada K."/>
            <person name="Nakamura Y."/>
            <person name="Ichinomiya M."/>
            <person name="Sato N."/>
            <person name="Blanc-Mathieu R."/>
            <person name="Endo H."/>
            <person name="Kuwata A."/>
            <person name="Ogata H."/>
        </authorList>
    </citation>
    <scope>NUCLEOTIDE SEQUENCE [LARGE SCALE GENOMIC DNA]</scope>
    <source>
        <strain evidence="4">NIES 3699</strain>
    </source>
</reference>
<protein>
    <recommendedName>
        <fullName evidence="2">AAA+ ATPase domain-containing protein</fullName>
    </recommendedName>
</protein>
<dbReference type="CDD" id="cd02035">
    <property type="entry name" value="ArsA"/>
    <property type="match status" value="2"/>
</dbReference>
<feature type="domain" description="AAA+ ATPase" evidence="2">
    <location>
        <begin position="101"/>
        <end position="388"/>
    </location>
</feature>
<dbReference type="AlphaFoldDB" id="A0A9W7EUQ6"/>